<keyword evidence="2" id="KW-1185">Reference proteome</keyword>
<comment type="caution">
    <text evidence="1">The sequence shown here is derived from an EMBL/GenBank/DDBJ whole genome shotgun (WGS) entry which is preliminary data.</text>
</comment>
<organism evidence="1 2">
    <name type="scientific">Trypanosoma rangeli</name>
    <dbReference type="NCBI Taxonomy" id="5698"/>
    <lineage>
        <taxon>Eukaryota</taxon>
        <taxon>Discoba</taxon>
        <taxon>Euglenozoa</taxon>
        <taxon>Kinetoplastea</taxon>
        <taxon>Metakinetoplastina</taxon>
        <taxon>Trypanosomatida</taxon>
        <taxon>Trypanosomatidae</taxon>
        <taxon>Trypanosoma</taxon>
        <taxon>Herpetosoma</taxon>
    </lineage>
</organism>
<dbReference type="Proteomes" id="UP000283634">
    <property type="component" value="Unassembled WGS sequence"/>
</dbReference>
<proteinExistence type="predicted"/>
<protein>
    <submittedName>
        <fullName evidence="1">Uncharacterized protein</fullName>
    </submittedName>
</protein>
<dbReference type="OrthoDB" id="240173at2759"/>
<evidence type="ECO:0000313" key="2">
    <source>
        <dbReference type="Proteomes" id="UP000283634"/>
    </source>
</evidence>
<gene>
    <name evidence="1" type="ORF">TraAM80_07362</name>
</gene>
<sequence length="118" mass="12787">MAFALPPPELMGAGQTIAPPITPMPITLLPASNLGSIMPLGKPGACSLHWLLVEIEVAVTTHNKMYWLPSSAQFGSYCATFVTLWADRATEFSHYTFLRCSVILSVTTAFAQHFISST</sequence>
<dbReference type="RefSeq" id="XP_029235989.1">
    <property type="nucleotide sequence ID" value="XM_029384157.1"/>
</dbReference>
<dbReference type="GeneID" id="40331295"/>
<dbReference type="AlphaFoldDB" id="A0A422N5X1"/>
<accession>A0A422N5X1</accession>
<name>A0A422N5X1_TRYRA</name>
<reference evidence="1 2" key="1">
    <citation type="journal article" date="2018" name="BMC Genomics">
        <title>Genomic comparison of Trypanosoma conorhini and Trypanosoma rangeli to Trypanosoma cruzi strains of high and low virulence.</title>
        <authorList>
            <person name="Bradwell K.R."/>
            <person name="Koparde V.N."/>
            <person name="Matveyev A.V."/>
            <person name="Serrano M.G."/>
            <person name="Alves J.M."/>
            <person name="Parikh H."/>
            <person name="Huang B."/>
            <person name="Lee V."/>
            <person name="Espinosa-Alvarez O."/>
            <person name="Ortiz P.A."/>
            <person name="Costa-Martins A.G."/>
            <person name="Teixeira M.M."/>
            <person name="Buck G.A."/>
        </authorList>
    </citation>
    <scope>NUCLEOTIDE SEQUENCE [LARGE SCALE GENOMIC DNA]</scope>
    <source>
        <strain evidence="1 2">AM80</strain>
    </source>
</reference>
<dbReference type="EMBL" id="MKGL01000304">
    <property type="protein sequence ID" value="RNF00846.1"/>
    <property type="molecule type" value="Genomic_DNA"/>
</dbReference>
<evidence type="ECO:0000313" key="1">
    <source>
        <dbReference type="EMBL" id="RNF00846.1"/>
    </source>
</evidence>